<proteinExistence type="predicted"/>
<dbReference type="InterPro" id="IPR049517">
    <property type="entry name" value="ACX-like_C"/>
</dbReference>
<evidence type="ECO:0000313" key="4">
    <source>
        <dbReference type="EMBL" id="SKC90951.1"/>
    </source>
</evidence>
<dbReference type="GO" id="GO:0005829">
    <property type="term" value="C:cytosol"/>
    <property type="evidence" value="ECO:0007669"/>
    <property type="project" value="TreeGrafter"/>
</dbReference>
<dbReference type="InterPro" id="IPR043129">
    <property type="entry name" value="ATPase_NBD"/>
</dbReference>
<feature type="domain" description="Hydantoinase A/oxoprolinase" evidence="1">
    <location>
        <begin position="196"/>
        <end position="486"/>
    </location>
</feature>
<dbReference type="OrthoDB" id="9768323at2"/>
<protein>
    <submittedName>
        <fullName evidence="4">N-methylhydantoinase A</fullName>
    </submittedName>
</protein>
<dbReference type="GO" id="GO:0006749">
    <property type="term" value="P:glutathione metabolic process"/>
    <property type="evidence" value="ECO:0007669"/>
    <property type="project" value="TreeGrafter"/>
</dbReference>
<dbReference type="Pfam" id="PF01968">
    <property type="entry name" value="Hydantoinase_A"/>
    <property type="match status" value="1"/>
</dbReference>
<dbReference type="AlphaFoldDB" id="A0A1T5MRX9"/>
<dbReference type="InterPro" id="IPR045079">
    <property type="entry name" value="Oxoprolinase-like"/>
</dbReference>
<name>A0A1T5MRX9_9FIRM</name>
<dbReference type="GO" id="GO:0017168">
    <property type="term" value="F:5-oxoprolinase (ATP-hydrolyzing) activity"/>
    <property type="evidence" value="ECO:0007669"/>
    <property type="project" value="TreeGrafter"/>
</dbReference>
<feature type="domain" description="Acetophenone carboxylase-like C-terminal" evidence="3">
    <location>
        <begin position="502"/>
        <end position="671"/>
    </location>
</feature>
<dbReference type="PANTHER" id="PTHR11365">
    <property type="entry name" value="5-OXOPROLINASE RELATED"/>
    <property type="match status" value="1"/>
</dbReference>
<keyword evidence="5" id="KW-1185">Reference proteome</keyword>
<dbReference type="InterPro" id="IPR008040">
    <property type="entry name" value="Hydant_A_N"/>
</dbReference>
<dbReference type="SUPFAM" id="SSF53067">
    <property type="entry name" value="Actin-like ATPase domain"/>
    <property type="match status" value="1"/>
</dbReference>
<accession>A0A1T5MRX9</accession>
<sequence length="680" mass="76140">MRIATDIGGTFTDIVHIDGNGQIGIEKAHTTPPNFEKGVIDVIKKSKIPTEDVVSLSHGTTVVINALTERKGAKTALITTKGFRDMLEIGRGNRPDLFNVRFEKPKVFVPRYLRLEVEERINYKGEIIKPLNREDVRKCVEYFKKEKVEAIAVVYLHSYINDIHERETVEYIKELWPEIYVTGSYNITKEWREYERSSTTVLNSYVKPIAAKYIDKLYGELEEINIKSPKYIMQSNGGTTTFDKAKESPINMVESGPVAGIFGSAMLGKLLGEDQVIGFDIGGTTAKCSLVDGGEVKVTTDHKIEKTHITAGYPIKVPVVDIVEIGNGGGSIAWIDGTNSLRVGPRSAGALPGPVAYGLGGTEPTTTDANLLVGRLSAKNFDMEVDMEKVRNIVKEKIADPFDMSVEEAALGIIRIANSNMLNALKLISVRKGYDPRDFALVAFGGGGPMHAAPLAKELGIKKIIIPVAASVFSAWGMLMTDLRQDDIQTFNIRLDRIDYDTFNDEWKALEEKAVEEYKEKGVSEDNVVFVRYLDMRYWGQEHTVKVQIPNGEINKDNINEIIERFHMEHEKNYSFRIDDSLTEIVNLHLTAFGKVEKVEIKELEDRPYSIDEAIKEVRPVTFESIGKIETNIYDREKLSPGMKIDGPAIIEEVTTSTVVYPQMEVTIDKYGNLIINMEV</sequence>
<dbReference type="InterPro" id="IPR002821">
    <property type="entry name" value="Hydantoinase_A"/>
</dbReference>
<evidence type="ECO:0000259" key="1">
    <source>
        <dbReference type="Pfam" id="PF01968"/>
    </source>
</evidence>
<evidence type="ECO:0000259" key="3">
    <source>
        <dbReference type="Pfam" id="PF19278"/>
    </source>
</evidence>
<dbReference type="PANTHER" id="PTHR11365:SF23">
    <property type="entry name" value="HYPOTHETICAL 5-OXOPROLINASE (EUROFUNG)-RELATED"/>
    <property type="match status" value="1"/>
</dbReference>
<reference evidence="4 5" key="1">
    <citation type="submission" date="2017-02" db="EMBL/GenBank/DDBJ databases">
        <authorList>
            <person name="Peterson S.W."/>
        </authorList>
    </citation>
    <scope>NUCLEOTIDE SEQUENCE [LARGE SCALE GENOMIC DNA]</scope>
    <source>
        <strain evidence="4 5">M1</strain>
    </source>
</reference>
<evidence type="ECO:0000259" key="2">
    <source>
        <dbReference type="Pfam" id="PF05378"/>
    </source>
</evidence>
<dbReference type="RefSeq" id="WP_079495833.1">
    <property type="nucleotide sequence ID" value="NZ_FUZT01000023.1"/>
</dbReference>
<dbReference type="Pfam" id="PF19278">
    <property type="entry name" value="Hydant_A_C"/>
    <property type="match status" value="1"/>
</dbReference>
<dbReference type="EMBL" id="FUZT01000023">
    <property type="protein sequence ID" value="SKC90951.1"/>
    <property type="molecule type" value="Genomic_DNA"/>
</dbReference>
<organism evidence="4 5">
    <name type="scientific">Maledivibacter halophilus</name>
    <dbReference type="NCBI Taxonomy" id="36842"/>
    <lineage>
        <taxon>Bacteria</taxon>
        <taxon>Bacillati</taxon>
        <taxon>Bacillota</taxon>
        <taxon>Clostridia</taxon>
        <taxon>Peptostreptococcales</taxon>
        <taxon>Caminicellaceae</taxon>
        <taxon>Maledivibacter</taxon>
    </lineage>
</organism>
<dbReference type="STRING" id="36842.SAMN02194393_05248"/>
<dbReference type="Pfam" id="PF05378">
    <property type="entry name" value="Hydant_A_N"/>
    <property type="match status" value="1"/>
</dbReference>
<gene>
    <name evidence="4" type="ORF">SAMN02194393_05248</name>
</gene>
<evidence type="ECO:0000313" key="5">
    <source>
        <dbReference type="Proteomes" id="UP000190285"/>
    </source>
</evidence>
<dbReference type="Proteomes" id="UP000190285">
    <property type="component" value="Unassembled WGS sequence"/>
</dbReference>
<feature type="domain" description="Hydantoinase/oxoprolinase N-terminal" evidence="2">
    <location>
        <begin position="2"/>
        <end position="174"/>
    </location>
</feature>